<protein>
    <recommendedName>
        <fullName evidence="9">Acetylglutamate kinase</fullName>
        <ecNumber evidence="9">2.7.2.8</ecNumber>
    </recommendedName>
    <alternativeName>
        <fullName evidence="9">N-acetyl-L-glutamate 5-phosphotransferase</fullName>
    </alternativeName>
    <alternativeName>
        <fullName evidence="9">NAG kinase</fullName>
        <shortName evidence="9">NAGK</shortName>
    </alternativeName>
</protein>
<dbReference type="GO" id="GO:0042450">
    <property type="term" value="P:L-arginine biosynthetic process via ornithine"/>
    <property type="evidence" value="ECO:0007669"/>
    <property type="project" value="UniProtKB-UniRule"/>
</dbReference>
<evidence type="ECO:0000313" key="11">
    <source>
        <dbReference type="EMBL" id="BDD11436.1"/>
    </source>
</evidence>
<feature type="binding site" evidence="9">
    <location>
        <begin position="39"/>
        <end position="40"/>
    </location>
    <ligand>
        <name>substrate</name>
    </ligand>
</feature>
<proteinExistence type="inferred from homology"/>
<keyword evidence="2 9" id="KW-0055">Arginine biosynthesis</keyword>
<accession>A0AAU9CGY4</accession>
<evidence type="ECO:0000256" key="3">
    <source>
        <dbReference type="ARBA" id="ARBA00022605"/>
    </source>
</evidence>
<evidence type="ECO:0000256" key="5">
    <source>
        <dbReference type="ARBA" id="ARBA00022741"/>
    </source>
</evidence>
<dbReference type="EMBL" id="AP025315">
    <property type="protein sequence ID" value="BDD11436.1"/>
    <property type="molecule type" value="Genomic_DNA"/>
</dbReference>
<comment type="catalytic activity">
    <reaction evidence="8 9">
        <text>N-acetyl-L-glutamate + ATP = N-acetyl-L-glutamyl 5-phosphate + ADP</text>
        <dbReference type="Rhea" id="RHEA:14629"/>
        <dbReference type="ChEBI" id="CHEBI:30616"/>
        <dbReference type="ChEBI" id="CHEBI:44337"/>
        <dbReference type="ChEBI" id="CHEBI:57936"/>
        <dbReference type="ChEBI" id="CHEBI:456216"/>
        <dbReference type="EC" id="2.7.2.8"/>
    </reaction>
</comment>
<dbReference type="GO" id="GO:0003991">
    <property type="term" value="F:acetylglutamate kinase activity"/>
    <property type="evidence" value="ECO:0007669"/>
    <property type="project" value="UniProtKB-UniRule"/>
</dbReference>
<keyword evidence="6 9" id="KW-0418">Kinase</keyword>
<comment type="similarity">
    <text evidence="9">Belongs to the acetylglutamate kinase family. ArgB subfamily.</text>
</comment>
<evidence type="ECO:0000259" key="10">
    <source>
        <dbReference type="Pfam" id="PF00696"/>
    </source>
</evidence>
<dbReference type="HAMAP" id="MF_00082">
    <property type="entry name" value="ArgB"/>
    <property type="match status" value="1"/>
</dbReference>
<dbReference type="PIRSF" id="PIRSF000728">
    <property type="entry name" value="NAGK"/>
    <property type="match status" value="1"/>
</dbReference>
<keyword evidence="9" id="KW-0963">Cytoplasm</keyword>
<evidence type="ECO:0000313" key="12">
    <source>
        <dbReference type="Proteomes" id="UP001348817"/>
    </source>
</evidence>
<dbReference type="KEGG" id="fax:FUAX_38680"/>
<feature type="site" description="Transition state stabilizer" evidence="9">
    <location>
        <position position="7"/>
    </location>
</feature>
<evidence type="ECO:0000256" key="4">
    <source>
        <dbReference type="ARBA" id="ARBA00022679"/>
    </source>
</evidence>
<dbReference type="InterPro" id="IPR037528">
    <property type="entry name" value="ArgB"/>
</dbReference>
<dbReference type="CDD" id="cd04238">
    <property type="entry name" value="AAK_NAGK-like"/>
    <property type="match status" value="1"/>
</dbReference>
<dbReference type="PANTHER" id="PTHR23342:SF0">
    <property type="entry name" value="N-ACETYLGLUTAMATE SYNTHASE, MITOCHONDRIAL"/>
    <property type="match status" value="1"/>
</dbReference>
<feature type="binding site" evidence="9">
    <location>
        <position position="61"/>
    </location>
    <ligand>
        <name>substrate</name>
    </ligand>
</feature>
<dbReference type="Pfam" id="PF00696">
    <property type="entry name" value="AA_kinase"/>
    <property type="match status" value="1"/>
</dbReference>
<gene>
    <name evidence="9 11" type="primary">argB</name>
    <name evidence="11" type="ORF">FUAX_38680</name>
</gene>
<dbReference type="NCBIfam" id="TIGR00761">
    <property type="entry name" value="argB"/>
    <property type="match status" value="1"/>
</dbReference>
<sequence length="257" mass="27279">MKISVIKIGGNVIDHPEKLEKFLTEFAKLEGAKILVHGGGKIASGLSKQMGITPKMVDGRRITDAQTLDIVTMTYAGLLNKKLVAKLQSLGCNALGLSGADAGVIHADKRPVKTVDYGFVGDPRDDGVNTSFLATAIKTGVVPVMCAITHDGEGQLLNTNADTIASTVAKAMSSVSDVDLVYCFEKKGVLSDPSDDDSVIELVNPENYTAYKDKKVITDGMIPKLDNAFEALEKGVSRVVIRSSNDLLEPSGTEILA</sequence>
<keyword evidence="4 9" id="KW-0808">Transferase</keyword>
<dbReference type="InterPro" id="IPR001048">
    <property type="entry name" value="Asp/Glu/Uridylate_kinase"/>
</dbReference>
<dbReference type="InterPro" id="IPR004662">
    <property type="entry name" value="AcgluKinase_fam"/>
</dbReference>
<evidence type="ECO:0000256" key="9">
    <source>
        <dbReference type="HAMAP-Rule" id="MF_00082"/>
    </source>
</evidence>
<keyword evidence="12" id="KW-1185">Reference proteome</keyword>
<dbReference type="AlphaFoldDB" id="A0AAU9CGY4"/>
<reference evidence="11 12" key="1">
    <citation type="submission" date="2021-12" db="EMBL/GenBank/DDBJ databases">
        <title>Genome sequencing of bacteria with rrn-lacking chromosome and rrn-plasmid.</title>
        <authorList>
            <person name="Anda M."/>
            <person name="Iwasaki W."/>
        </authorList>
    </citation>
    <scope>NUCLEOTIDE SEQUENCE [LARGE SCALE GENOMIC DNA]</scope>
    <source>
        <strain evidence="11 12">DSM 100852</strain>
        <plasmid evidence="11 12">pFA1</plasmid>
    </source>
</reference>
<evidence type="ECO:0000256" key="7">
    <source>
        <dbReference type="ARBA" id="ARBA00022840"/>
    </source>
</evidence>
<comment type="function">
    <text evidence="9">Catalyzes the ATP-dependent phosphorylation of N-acetyl-L-glutamate.</text>
</comment>
<keyword evidence="7 9" id="KW-0067">ATP-binding</keyword>
<dbReference type="PANTHER" id="PTHR23342">
    <property type="entry name" value="N-ACETYLGLUTAMATE SYNTHASE"/>
    <property type="match status" value="1"/>
</dbReference>
<evidence type="ECO:0000256" key="2">
    <source>
        <dbReference type="ARBA" id="ARBA00022571"/>
    </source>
</evidence>
<keyword evidence="3 9" id="KW-0028">Amino-acid biosynthesis</keyword>
<dbReference type="Gene3D" id="3.40.1160.10">
    <property type="entry name" value="Acetylglutamate kinase-like"/>
    <property type="match status" value="1"/>
</dbReference>
<dbReference type="EC" id="2.7.2.8" evidence="9"/>
<feature type="site" description="Transition state stabilizer" evidence="9">
    <location>
        <position position="224"/>
    </location>
</feature>
<geneLocation type="plasmid" evidence="11 12">
    <name>pFA1</name>
</geneLocation>
<dbReference type="SUPFAM" id="SSF53633">
    <property type="entry name" value="Carbamate kinase-like"/>
    <property type="match status" value="1"/>
</dbReference>
<feature type="binding site" evidence="9">
    <location>
        <position position="158"/>
    </location>
    <ligand>
        <name>substrate</name>
    </ligand>
</feature>
<evidence type="ECO:0000256" key="8">
    <source>
        <dbReference type="ARBA" id="ARBA00048141"/>
    </source>
</evidence>
<dbReference type="GO" id="GO:0005524">
    <property type="term" value="F:ATP binding"/>
    <property type="evidence" value="ECO:0007669"/>
    <property type="project" value="UniProtKB-UniRule"/>
</dbReference>
<comment type="pathway">
    <text evidence="1 9">Amino-acid biosynthesis; L-arginine biosynthesis; N(2)-acetyl-L-ornithine from L-glutamate: step 2/4.</text>
</comment>
<dbReference type="GO" id="GO:0005737">
    <property type="term" value="C:cytoplasm"/>
    <property type="evidence" value="ECO:0007669"/>
    <property type="project" value="UniProtKB-SubCell"/>
</dbReference>
<feature type="domain" description="Aspartate/glutamate/uridylate kinase" evidence="10">
    <location>
        <begin position="3"/>
        <end position="243"/>
    </location>
</feature>
<organism evidence="11 12">
    <name type="scientific">Fulvitalea axinellae</name>
    <dbReference type="NCBI Taxonomy" id="1182444"/>
    <lineage>
        <taxon>Bacteria</taxon>
        <taxon>Pseudomonadati</taxon>
        <taxon>Bacteroidota</taxon>
        <taxon>Cytophagia</taxon>
        <taxon>Cytophagales</taxon>
        <taxon>Persicobacteraceae</taxon>
        <taxon>Fulvitalea</taxon>
    </lineage>
</organism>
<evidence type="ECO:0000256" key="6">
    <source>
        <dbReference type="ARBA" id="ARBA00022777"/>
    </source>
</evidence>
<keyword evidence="11" id="KW-0614">Plasmid</keyword>
<dbReference type="RefSeq" id="WP_338394932.1">
    <property type="nucleotide sequence ID" value="NZ_AP025315.1"/>
</dbReference>
<comment type="subcellular location">
    <subcellularLocation>
        <location evidence="9">Cytoplasm</location>
    </subcellularLocation>
</comment>
<keyword evidence="5 9" id="KW-0547">Nucleotide-binding</keyword>
<evidence type="ECO:0000256" key="1">
    <source>
        <dbReference type="ARBA" id="ARBA00004828"/>
    </source>
</evidence>
<dbReference type="InterPro" id="IPR036393">
    <property type="entry name" value="AceGlu_kinase-like_sf"/>
</dbReference>
<name>A0AAU9CGY4_9BACT</name>
<dbReference type="Proteomes" id="UP001348817">
    <property type="component" value="Plasmid pFA1"/>
</dbReference>